<keyword evidence="3" id="KW-1185">Reference proteome</keyword>
<evidence type="ECO:0000313" key="2">
    <source>
        <dbReference type="EMBL" id="MBP1327305.1"/>
    </source>
</evidence>
<name>A0A940PW31_9MICO</name>
<proteinExistence type="predicted"/>
<dbReference type="Proteomes" id="UP000675163">
    <property type="component" value="Unassembled WGS sequence"/>
</dbReference>
<evidence type="ECO:0000259" key="1">
    <source>
        <dbReference type="Pfam" id="PF07969"/>
    </source>
</evidence>
<comment type="caution">
    <text evidence="2">The sequence shown here is derived from an EMBL/GenBank/DDBJ whole genome shotgun (WGS) entry which is preliminary data.</text>
</comment>
<evidence type="ECO:0000313" key="3">
    <source>
        <dbReference type="Proteomes" id="UP000675163"/>
    </source>
</evidence>
<dbReference type="InterPro" id="IPR013108">
    <property type="entry name" value="Amidohydro_3"/>
</dbReference>
<dbReference type="Gene3D" id="3.20.20.140">
    <property type="entry name" value="Metal-dependent hydrolases"/>
    <property type="match status" value="1"/>
</dbReference>
<protein>
    <submittedName>
        <fullName evidence="2">Amidohydrolase YtcJ</fullName>
    </submittedName>
</protein>
<dbReference type="InterPro" id="IPR032466">
    <property type="entry name" value="Metal_Hydrolase"/>
</dbReference>
<dbReference type="AlphaFoldDB" id="A0A940PW31"/>
<dbReference type="PANTHER" id="PTHR22642">
    <property type="entry name" value="IMIDAZOLONEPROPIONASE"/>
    <property type="match status" value="1"/>
</dbReference>
<dbReference type="EMBL" id="JAFIDA010000001">
    <property type="protein sequence ID" value="MBP1327305.1"/>
    <property type="molecule type" value="Genomic_DNA"/>
</dbReference>
<sequence>MLRTAPKGPDGSVRATGYSESLAGKLDRQALDKLAGNRSVRVQHRSGALWILSSAALRTLGLLHNFDQAKLPHPSLELDAIGNPTGRVWRGDRWLRELAPAKPPQLSRVGHELARLGITGITDASPELDTTALTAFEAAQRTGALPQRLQLLGHAASPAQVSPDLAVPRVRCAAGGQSKIGPRKIVLADHQLPSYNALVAELLVARSEGRAVAVHSVTLDSLALLLAAFEAVPPVIGDRIEHAAVIPQALVADIARFGLAVVTQPGFIAHRGDELGDDLGHAKDTDLYRVASLIRAGIPLALSSDAPYGPLSPWQVIHAAQYRRTPTGATIGVSGSHRSTYHDETIDPKQALMAYLAPLDSPGAAPRRIVPGVAADIVLLQTPLVRALEQIPRNPVRATMIAGSWIHQ</sequence>
<dbReference type="SUPFAM" id="SSF51556">
    <property type="entry name" value="Metallo-dependent hydrolases"/>
    <property type="match status" value="1"/>
</dbReference>
<organism evidence="2 3">
    <name type="scientific">Leucobacter exalbidus</name>
    <dbReference type="NCBI Taxonomy" id="662960"/>
    <lineage>
        <taxon>Bacteria</taxon>
        <taxon>Bacillati</taxon>
        <taxon>Actinomycetota</taxon>
        <taxon>Actinomycetes</taxon>
        <taxon>Micrococcales</taxon>
        <taxon>Microbacteriaceae</taxon>
        <taxon>Leucobacter</taxon>
    </lineage>
</organism>
<dbReference type="PANTHER" id="PTHR22642:SF2">
    <property type="entry name" value="PROTEIN LONG AFTER FAR-RED 3"/>
    <property type="match status" value="1"/>
</dbReference>
<gene>
    <name evidence="2" type="ORF">JOF28_002537</name>
</gene>
<reference evidence="2" key="1">
    <citation type="submission" date="2021-02" db="EMBL/GenBank/DDBJ databases">
        <title>Sequencing the genomes of 1000 actinobacteria strains.</title>
        <authorList>
            <person name="Klenk H.-P."/>
        </authorList>
    </citation>
    <scope>NUCLEOTIDE SEQUENCE</scope>
    <source>
        <strain evidence="2">DSM 22850</strain>
    </source>
</reference>
<feature type="domain" description="Amidohydrolase 3" evidence="1">
    <location>
        <begin position="28"/>
        <end position="404"/>
    </location>
</feature>
<accession>A0A940PW31</accession>
<dbReference type="Pfam" id="PF07969">
    <property type="entry name" value="Amidohydro_3"/>
    <property type="match status" value="1"/>
</dbReference>